<accession>A0AAN8HV25</accession>
<organism evidence="1 2">
    <name type="scientific">Champsocephalus gunnari</name>
    <name type="common">Mackerel icefish</name>
    <dbReference type="NCBI Taxonomy" id="52237"/>
    <lineage>
        <taxon>Eukaryota</taxon>
        <taxon>Metazoa</taxon>
        <taxon>Chordata</taxon>
        <taxon>Craniata</taxon>
        <taxon>Vertebrata</taxon>
        <taxon>Euteleostomi</taxon>
        <taxon>Actinopterygii</taxon>
        <taxon>Neopterygii</taxon>
        <taxon>Teleostei</taxon>
        <taxon>Neoteleostei</taxon>
        <taxon>Acanthomorphata</taxon>
        <taxon>Eupercaria</taxon>
        <taxon>Perciformes</taxon>
        <taxon>Notothenioidei</taxon>
        <taxon>Channichthyidae</taxon>
        <taxon>Champsocephalus</taxon>
    </lineage>
</organism>
<gene>
    <name evidence="1" type="ORF">CgunFtcFv8_017576</name>
</gene>
<sequence length="81" mass="8365">MGVEVAGCDGRFGEQTGPTHVLGEAGLGGPLCGEQELVHWSAHYGTAGTVLRAIHCMAVELITPSSHGAPGTQRQQGSLQR</sequence>
<comment type="caution">
    <text evidence="1">The sequence shown here is derived from an EMBL/GenBank/DDBJ whole genome shotgun (WGS) entry which is preliminary data.</text>
</comment>
<dbReference type="Proteomes" id="UP001331515">
    <property type="component" value="Unassembled WGS sequence"/>
</dbReference>
<reference evidence="1 2" key="1">
    <citation type="journal article" date="2023" name="Mol. Biol. Evol.">
        <title>Genomics of Secondarily Temperate Adaptation in the Only Non-Antarctic Icefish.</title>
        <authorList>
            <person name="Rivera-Colon A.G."/>
            <person name="Rayamajhi N."/>
            <person name="Minhas B.F."/>
            <person name="Madrigal G."/>
            <person name="Bilyk K.T."/>
            <person name="Yoon V."/>
            <person name="Hune M."/>
            <person name="Gregory S."/>
            <person name="Cheng C.H.C."/>
            <person name="Catchen J.M."/>
        </authorList>
    </citation>
    <scope>NUCLEOTIDE SEQUENCE [LARGE SCALE GENOMIC DNA]</scope>
    <source>
        <tissue evidence="1">White muscle</tissue>
    </source>
</reference>
<keyword evidence="2" id="KW-1185">Reference proteome</keyword>
<name>A0AAN8HV25_CHAGU</name>
<evidence type="ECO:0000313" key="2">
    <source>
        <dbReference type="Proteomes" id="UP001331515"/>
    </source>
</evidence>
<evidence type="ECO:0000313" key="1">
    <source>
        <dbReference type="EMBL" id="KAK5925014.1"/>
    </source>
</evidence>
<dbReference type="AlphaFoldDB" id="A0AAN8HV25"/>
<protein>
    <submittedName>
        <fullName evidence="1">Uncharacterized protein</fullName>
    </submittedName>
</protein>
<dbReference type="EMBL" id="JAURVH010001520">
    <property type="protein sequence ID" value="KAK5925014.1"/>
    <property type="molecule type" value="Genomic_DNA"/>
</dbReference>
<proteinExistence type="predicted"/>